<dbReference type="Proteomes" id="UP001595858">
    <property type="component" value="Unassembled WGS sequence"/>
</dbReference>
<proteinExistence type="predicted"/>
<gene>
    <name evidence="1" type="ORF">ACFPCZ_04890</name>
</gene>
<organism evidence="1 2">
    <name type="scientific">Streptomonospora arabica</name>
    <dbReference type="NCBI Taxonomy" id="412417"/>
    <lineage>
        <taxon>Bacteria</taxon>
        <taxon>Bacillati</taxon>
        <taxon>Actinomycetota</taxon>
        <taxon>Actinomycetes</taxon>
        <taxon>Streptosporangiales</taxon>
        <taxon>Nocardiopsidaceae</taxon>
        <taxon>Streptomonospora</taxon>
    </lineage>
</organism>
<comment type="caution">
    <text evidence="1">The sequence shown here is derived from an EMBL/GenBank/DDBJ whole genome shotgun (WGS) entry which is preliminary data.</text>
</comment>
<evidence type="ECO:0008006" key="3">
    <source>
        <dbReference type="Google" id="ProtNLM"/>
    </source>
</evidence>
<reference evidence="2" key="1">
    <citation type="journal article" date="2019" name="Int. J. Syst. Evol. Microbiol.">
        <title>The Global Catalogue of Microorganisms (GCM) 10K type strain sequencing project: providing services to taxonomists for standard genome sequencing and annotation.</title>
        <authorList>
            <consortium name="The Broad Institute Genomics Platform"/>
            <consortium name="The Broad Institute Genome Sequencing Center for Infectious Disease"/>
            <person name="Wu L."/>
            <person name="Ma J."/>
        </authorList>
    </citation>
    <scope>NUCLEOTIDE SEQUENCE [LARGE SCALE GENOMIC DNA]</scope>
    <source>
        <strain evidence="2">CGMCC 4.7304</strain>
    </source>
</reference>
<keyword evidence="2" id="KW-1185">Reference proteome</keyword>
<sequence>MHRVLSRIAVLAVTREIARAAGELLGRTGLSRHRCAIAVVAVTALRQARPVVLLTSDREDLERLVEEPERSKEQRVAVVRV</sequence>
<dbReference type="RefSeq" id="WP_344145653.1">
    <property type="nucleotide sequence ID" value="NZ_BAAAQI010000015.1"/>
</dbReference>
<protein>
    <recommendedName>
        <fullName evidence="3">PIN domain-containing protein</fullName>
    </recommendedName>
</protein>
<evidence type="ECO:0000313" key="1">
    <source>
        <dbReference type="EMBL" id="MFC4865959.1"/>
    </source>
</evidence>
<accession>A0ABV9SJ63</accession>
<evidence type="ECO:0000313" key="2">
    <source>
        <dbReference type="Proteomes" id="UP001595858"/>
    </source>
</evidence>
<dbReference type="EMBL" id="JBHSIY010000006">
    <property type="protein sequence ID" value="MFC4865959.1"/>
    <property type="molecule type" value="Genomic_DNA"/>
</dbReference>
<name>A0ABV9SJ63_9ACTN</name>